<reference evidence="1 2" key="1">
    <citation type="submission" date="2019-01" db="EMBL/GenBank/DDBJ databases">
        <authorList>
            <person name="Sayadi A."/>
        </authorList>
    </citation>
    <scope>NUCLEOTIDE SEQUENCE [LARGE SCALE GENOMIC DNA]</scope>
</reference>
<feature type="non-terminal residue" evidence="1">
    <location>
        <position position="1"/>
    </location>
</feature>
<dbReference type="OrthoDB" id="6484170at2759"/>
<accession>A0A653BFB8</accession>
<protein>
    <submittedName>
        <fullName evidence="1">Uncharacterized protein</fullName>
    </submittedName>
</protein>
<evidence type="ECO:0000313" key="2">
    <source>
        <dbReference type="Proteomes" id="UP000410492"/>
    </source>
</evidence>
<sequence>RIRDIDFSVYIYNRENDKSVGIEIHWDANRDPSQNLVFKGSYKKNAVYDYVANFMIMYPGKFVKGDYRFLLERGRINTLAYLEWDTGVFNVDFDIAYDFETKWFLQFSSKVVTPFDHWKKMTLAGRFDHEGNKYDIHGVMSWNRRERVAVDVFGDYTSSGSYFTCKYSFSIASSIDRVPNINTTVGHTQNTTNFDTNLFLMYNPEFVIGLDSQWKIESDNHTSNLTGTIHSRTPFKGLTNGVLVGKIFIKDKNYMKGYGQLDVDHKKMSIDMEGKFKKLTNCMLMVNLTAPESEYKLRFVISAEQRTFIAMLTYPTGSFGTEVIFLVHSLADFETKFHLATPVEFLQDIIVAAKLKPEEADFRVGWNFLLLGFSGVWHYANVLDFHYSFKIYTPIEDFDENGVVGKLVFKEGLDFEVSAKLSQYKV</sequence>
<keyword evidence="2" id="KW-1185">Reference proteome</keyword>
<gene>
    <name evidence="1" type="ORF">CALMAC_LOCUS473</name>
</gene>
<evidence type="ECO:0000313" key="1">
    <source>
        <dbReference type="EMBL" id="VEN34193.1"/>
    </source>
</evidence>
<feature type="non-terminal residue" evidence="1">
    <location>
        <position position="426"/>
    </location>
</feature>
<dbReference type="EMBL" id="CAACVG010000492">
    <property type="protein sequence ID" value="VEN34193.1"/>
    <property type="molecule type" value="Genomic_DNA"/>
</dbReference>
<dbReference type="AlphaFoldDB" id="A0A653BFB8"/>
<organism evidence="1 2">
    <name type="scientific">Callosobruchus maculatus</name>
    <name type="common">Southern cowpea weevil</name>
    <name type="synonym">Pulse bruchid</name>
    <dbReference type="NCBI Taxonomy" id="64391"/>
    <lineage>
        <taxon>Eukaryota</taxon>
        <taxon>Metazoa</taxon>
        <taxon>Ecdysozoa</taxon>
        <taxon>Arthropoda</taxon>
        <taxon>Hexapoda</taxon>
        <taxon>Insecta</taxon>
        <taxon>Pterygota</taxon>
        <taxon>Neoptera</taxon>
        <taxon>Endopterygota</taxon>
        <taxon>Coleoptera</taxon>
        <taxon>Polyphaga</taxon>
        <taxon>Cucujiformia</taxon>
        <taxon>Chrysomeloidea</taxon>
        <taxon>Chrysomelidae</taxon>
        <taxon>Bruchinae</taxon>
        <taxon>Bruchini</taxon>
        <taxon>Callosobruchus</taxon>
    </lineage>
</organism>
<proteinExistence type="predicted"/>
<name>A0A653BFB8_CALMS</name>
<dbReference type="Proteomes" id="UP000410492">
    <property type="component" value="Unassembled WGS sequence"/>
</dbReference>